<dbReference type="EMBL" id="PQLX01000004">
    <property type="protein sequence ID" value="POU65212.1"/>
    <property type="molecule type" value="Genomic_DNA"/>
</dbReference>
<gene>
    <name evidence="2" type="ORF">C3430_13575</name>
</gene>
<feature type="transmembrane region" description="Helical" evidence="1">
    <location>
        <begin position="20"/>
        <end position="40"/>
    </location>
</feature>
<evidence type="ECO:0000313" key="3">
    <source>
        <dbReference type="Proteomes" id="UP000237003"/>
    </source>
</evidence>
<evidence type="ECO:0000256" key="1">
    <source>
        <dbReference type="SAM" id="Phobius"/>
    </source>
</evidence>
<name>A0A2S4RXK2_CITAM</name>
<dbReference type="RefSeq" id="WP_103778146.1">
    <property type="nucleotide sequence ID" value="NZ_PQLX01000004.1"/>
</dbReference>
<protein>
    <submittedName>
        <fullName evidence="2">Uncharacterized protein</fullName>
    </submittedName>
</protein>
<comment type="caution">
    <text evidence="2">The sequence shown here is derived from an EMBL/GenBank/DDBJ whole genome shotgun (WGS) entry which is preliminary data.</text>
</comment>
<dbReference type="Proteomes" id="UP000237003">
    <property type="component" value="Unassembled WGS sequence"/>
</dbReference>
<keyword evidence="1" id="KW-0472">Membrane</keyword>
<dbReference type="OrthoDB" id="6629656at2"/>
<keyword evidence="1" id="KW-1133">Transmembrane helix</keyword>
<feature type="transmembrane region" description="Helical" evidence="1">
    <location>
        <begin position="179"/>
        <end position="196"/>
    </location>
</feature>
<accession>A0A2S4RXK2</accession>
<sequence>MSEILDPIIKFLQYCIENKIIEVWVAFLLIASVIFIYFSLLKIDYVSHLIGLFRNRKERALINIMQDEYLPAETKNCARQEFKRIKNKKLCGFDDVIRQNYCVVLSNKYHELVTVFFFKKFRSNICVGENLNPLIKIGKGVWFEWGIGMIYTLQFFVLAIFFISLSIFNPGQLPLWKHAILYLSVAVLLWTGVMMSKQFPSLGEIKLLKELKRREEQAKD</sequence>
<evidence type="ECO:0000313" key="2">
    <source>
        <dbReference type="EMBL" id="POU65212.1"/>
    </source>
</evidence>
<keyword evidence="1" id="KW-0812">Transmembrane</keyword>
<reference evidence="2 3" key="1">
    <citation type="submission" date="2018-01" db="EMBL/GenBank/DDBJ databases">
        <title>Complete genome sequences of 14 Citrobacter spp. isolated from plant in Canada.</title>
        <authorList>
            <person name="Bhandare S.G."/>
            <person name="Colavecchio A."/>
            <person name="Jeukens J."/>
            <person name="Emond-Rheault J.-G."/>
            <person name="Freschi L."/>
            <person name="Hamel J."/>
            <person name="Kukavica-Ibrulj I."/>
            <person name="Levesque R."/>
            <person name="Goodridge L."/>
        </authorList>
    </citation>
    <scope>NUCLEOTIDE SEQUENCE [LARGE SCALE GENOMIC DNA]</scope>
    <source>
        <strain evidence="2 3">S1285</strain>
    </source>
</reference>
<dbReference type="AlphaFoldDB" id="A0A2S4RXK2"/>
<proteinExistence type="predicted"/>
<feature type="transmembrane region" description="Helical" evidence="1">
    <location>
        <begin position="145"/>
        <end position="167"/>
    </location>
</feature>
<organism evidence="2 3">
    <name type="scientific">Citrobacter amalonaticus</name>
    <dbReference type="NCBI Taxonomy" id="35703"/>
    <lineage>
        <taxon>Bacteria</taxon>
        <taxon>Pseudomonadati</taxon>
        <taxon>Pseudomonadota</taxon>
        <taxon>Gammaproteobacteria</taxon>
        <taxon>Enterobacterales</taxon>
        <taxon>Enterobacteriaceae</taxon>
        <taxon>Citrobacter</taxon>
    </lineage>
</organism>